<accession>A0A0B7B6J7</accession>
<proteinExistence type="predicted"/>
<dbReference type="EMBL" id="HACG01041617">
    <property type="protein sequence ID" value="CEK88482.1"/>
    <property type="molecule type" value="Transcribed_RNA"/>
</dbReference>
<reference evidence="1" key="1">
    <citation type="submission" date="2014-12" db="EMBL/GenBank/DDBJ databases">
        <title>Insight into the proteome of Arion vulgaris.</title>
        <authorList>
            <person name="Aradska J."/>
            <person name="Bulat T."/>
            <person name="Smidak R."/>
            <person name="Sarate P."/>
            <person name="Gangsoo J."/>
            <person name="Sialana F."/>
            <person name="Bilban M."/>
            <person name="Lubec G."/>
        </authorList>
    </citation>
    <scope>NUCLEOTIDE SEQUENCE</scope>
    <source>
        <tissue evidence="1">Skin</tissue>
    </source>
</reference>
<sequence length="73" mass="8269">MKGTKCTKETVLEISSYPDAVRQHRIGERKISLREGGLCGEMIKMFTGHSEGCGFKSRPSHMCNFYMRSLVLL</sequence>
<evidence type="ECO:0000313" key="1">
    <source>
        <dbReference type="EMBL" id="CEK88482.1"/>
    </source>
</evidence>
<name>A0A0B7B6J7_9EUPU</name>
<organism evidence="1">
    <name type="scientific">Arion vulgaris</name>
    <dbReference type="NCBI Taxonomy" id="1028688"/>
    <lineage>
        <taxon>Eukaryota</taxon>
        <taxon>Metazoa</taxon>
        <taxon>Spiralia</taxon>
        <taxon>Lophotrochozoa</taxon>
        <taxon>Mollusca</taxon>
        <taxon>Gastropoda</taxon>
        <taxon>Heterobranchia</taxon>
        <taxon>Euthyneura</taxon>
        <taxon>Panpulmonata</taxon>
        <taxon>Eupulmonata</taxon>
        <taxon>Stylommatophora</taxon>
        <taxon>Helicina</taxon>
        <taxon>Arionoidea</taxon>
        <taxon>Arionidae</taxon>
        <taxon>Arion</taxon>
    </lineage>
</organism>
<dbReference type="AlphaFoldDB" id="A0A0B7B6J7"/>
<gene>
    <name evidence="1" type="primary">ORF165565</name>
</gene>
<feature type="non-terminal residue" evidence="1">
    <location>
        <position position="73"/>
    </location>
</feature>
<protein>
    <submittedName>
        <fullName evidence="1">Uncharacterized protein</fullName>
    </submittedName>
</protein>